<evidence type="ECO:0000256" key="1">
    <source>
        <dbReference type="SAM" id="Phobius"/>
    </source>
</evidence>
<name>A0A7G3ZF63_9SACH</name>
<protein>
    <recommendedName>
        <fullName evidence="2">Phosphoribulokinase/uridine kinase domain-containing protein</fullName>
    </recommendedName>
</protein>
<evidence type="ECO:0000313" key="3">
    <source>
        <dbReference type="EMBL" id="QLL32149.1"/>
    </source>
</evidence>
<evidence type="ECO:0000259" key="2">
    <source>
        <dbReference type="Pfam" id="PF00485"/>
    </source>
</evidence>
<keyword evidence="1" id="KW-0472">Membrane</keyword>
<dbReference type="GeneID" id="59325285"/>
<keyword evidence="1" id="KW-1133">Transmembrane helix</keyword>
<feature type="domain" description="Phosphoribulokinase/uridine kinase" evidence="2">
    <location>
        <begin position="57"/>
        <end position="196"/>
    </location>
</feature>
<dbReference type="GO" id="GO:0016301">
    <property type="term" value="F:kinase activity"/>
    <property type="evidence" value="ECO:0007669"/>
    <property type="project" value="InterPro"/>
</dbReference>
<dbReference type="OrthoDB" id="738517at2759"/>
<proteinExistence type="predicted"/>
<dbReference type="Gene3D" id="3.40.50.300">
    <property type="entry name" value="P-loop containing nucleotide triphosphate hydrolases"/>
    <property type="match status" value="1"/>
</dbReference>
<dbReference type="Pfam" id="PF00485">
    <property type="entry name" value="PRK"/>
    <property type="match status" value="1"/>
</dbReference>
<dbReference type="EMBL" id="CP059248">
    <property type="protein sequence ID" value="QLL32149.1"/>
    <property type="molecule type" value="Genomic_DNA"/>
</dbReference>
<feature type="transmembrane region" description="Helical" evidence="1">
    <location>
        <begin position="26"/>
        <end position="46"/>
    </location>
</feature>
<dbReference type="InterPro" id="IPR006083">
    <property type="entry name" value="PRK/URK"/>
</dbReference>
<dbReference type="GO" id="GO:0005524">
    <property type="term" value="F:ATP binding"/>
    <property type="evidence" value="ECO:0007669"/>
    <property type="project" value="InterPro"/>
</dbReference>
<dbReference type="InterPro" id="IPR027417">
    <property type="entry name" value="P-loop_NTPase"/>
</dbReference>
<dbReference type="KEGG" id="tgb:HG536_0C03170"/>
<dbReference type="Proteomes" id="UP000515788">
    <property type="component" value="Chromosome 3"/>
</dbReference>
<gene>
    <name evidence="3" type="ORF">HG536_0C03170</name>
</gene>
<dbReference type="RefSeq" id="XP_037138824.1">
    <property type="nucleotide sequence ID" value="XM_037282928.1"/>
</dbReference>
<sequence>MIMPRHHFKTGLHSAERRHFKMAGRIQLVIISIGGGHATGVLSVGLQIKESLSKIFPHTKIRVMDLDELGNAKPRFYSSKDYDFETVYRELTESKHFAETVPIKNASDANSHDPIELVLLCGCYALYDEKINNLAQLKIFLDSDGDKRLINLIKLRNVTNKEEFAELLTEYMDHLRIEMQKFIAPTRANADLVIPCSNDGTGCAIITDGIVRVVQDIKGNGSLSNASSNPVPLLLDLEAERMDVERERYYDLA</sequence>
<organism evidence="3 4">
    <name type="scientific">Torulaspora globosa</name>
    <dbReference type="NCBI Taxonomy" id="48254"/>
    <lineage>
        <taxon>Eukaryota</taxon>
        <taxon>Fungi</taxon>
        <taxon>Dikarya</taxon>
        <taxon>Ascomycota</taxon>
        <taxon>Saccharomycotina</taxon>
        <taxon>Saccharomycetes</taxon>
        <taxon>Saccharomycetales</taxon>
        <taxon>Saccharomycetaceae</taxon>
        <taxon>Torulaspora</taxon>
    </lineage>
</organism>
<dbReference type="AlphaFoldDB" id="A0A7G3ZF63"/>
<keyword evidence="1" id="KW-0812">Transmembrane</keyword>
<dbReference type="SUPFAM" id="SSF52540">
    <property type="entry name" value="P-loop containing nucleoside triphosphate hydrolases"/>
    <property type="match status" value="1"/>
</dbReference>
<reference evidence="3 4" key="1">
    <citation type="submission" date="2020-06" db="EMBL/GenBank/DDBJ databases">
        <title>The yeast mating-type switching endonuclease HO is a domesticated member of an unorthodox homing genetic element family.</title>
        <authorList>
            <person name="Coughlan A.Y."/>
            <person name="Lombardi L."/>
            <person name="Braun-Galleani S."/>
            <person name="Martos A.R."/>
            <person name="Galeote V."/>
            <person name="Bigey F."/>
            <person name="Dequin S."/>
            <person name="Byrne K.P."/>
            <person name="Wolfe K.H."/>
        </authorList>
    </citation>
    <scope>NUCLEOTIDE SEQUENCE [LARGE SCALE GENOMIC DNA]</scope>
    <source>
        <strain evidence="3 4">CBS764</strain>
    </source>
</reference>
<keyword evidence="4" id="KW-1185">Reference proteome</keyword>
<accession>A0A7G3ZF63</accession>
<evidence type="ECO:0000313" key="4">
    <source>
        <dbReference type="Proteomes" id="UP000515788"/>
    </source>
</evidence>